<dbReference type="Pfam" id="PF02194">
    <property type="entry name" value="PXA"/>
    <property type="match status" value="1"/>
</dbReference>
<accession>A0AAV5S5C5</accession>
<dbReference type="AlphaFoldDB" id="A0AAV5S5C5"/>
<name>A0AAV5S5C5_MAUHU</name>
<evidence type="ECO:0000259" key="1">
    <source>
        <dbReference type="Pfam" id="PF02194"/>
    </source>
</evidence>
<sequence>MSSILYNTNSSFIQRYQRNNLRQNRFTQNNHSKNGAITNSSEEHVDDVPFVSKYDKDSQKYLQELCKSCFPPSLHQRIRNLKASPDLEIVALVSLVYKNFISTWYGPKIPTMDDQFPTEVFNLIERLISFGRQAEIDFKSILLDEFAALLSTHINAVRELSSTIEDPDTFYEKYCQLTLYDQDTYPYVITELVQQSLHSRSILQSTFIDGILDELLLGRIFDSISEPYYLLRGISKICTKIIQRKIQKENHKQLSIWTKLKLKVRTIVSSFNYISSINLQKDTVKDSPITGRYIFHTIFVDLLQLEIKKPLLYYTLRCVKELSLRSSLFIDISNNALNNILQKRLTNNLAIGSYIRLIRHTIFPNDNGMGPRTVIPTGEEFEEFKRQRVSEISTVLELHHVSSILSISQDQISEFVECISVNQKCNKLLYYRFIDCLLAHMVKSDMNVA</sequence>
<feature type="domain" description="PXA" evidence="1">
    <location>
        <begin position="86"/>
        <end position="236"/>
    </location>
</feature>
<evidence type="ECO:0000313" key="3">
    <source>
        <dbReference type="Proteomes" id="UP001377567"/>
    </source>
</evidence>
<comment type="caution">
    <text evidence="2">The sequence shown here is derived from an EMBL/GenBank/DDBJ whole genome shotgun (WGS) entry which is preliminary data.</text>
</comment>
<dbReference type="InterPro" id="IPR003114">
    <property type="entry name" value="Phox_assoc"/>
</dbReference>
<protein>
    <submittedName>
        <fullName evidence="2">Nvj3 protein</fullName>
    </submittedName>
</protein>
<dbReference type="EMBL" id="BTGD01000017">
    <property type="protein sequence ID" value="GMM57919.1"/>
    <property type="molecule type" value="Genomic_DNA"/>
</dbReference>
<organism evidence="2 3">
    <name type="scientific">Maudiozyma humilis</name>
    <name type="common">Sour dough yeast</name>
    <name type="synonym">Kazachstania humilis</name>
    <dbReference type="NCBI Taxonomy" id="51915"/>
    <lineage>
        <taxon>Eukaryota</taxon>
        <taxon>Fungi</taxon>
        <taxon>Dikarya</taxon>
        <taxon>Ascomycota</taxon>
        <taxon>Saccharomycotina</taxon>
        <taxon>Saccharomycetes</taxon>
        <taxon>Saccharomycetales</taxon>
        <taxon>Saccharomycetaceae</taxon>
        <taxon>Maudiozyma</taxon>
    </lineage>
</organism>
<evidence type="ECO:0000313" key="2">
    <source>
        <dbReference type="EMBL" id="GMM57919.1"/>
    </source>
</evidence>
<keyword evidence="3" id="KW-1185">Reference proteome</keyword>
<dbReference type="Proteomes" id="UP001377567">
    <property type="component" value="Unassembled WGS sequence"/>
</dbReference>
<reference evidence="2 3" key="1">
    <citation type="journal article" date="2023" name="Elife">
        <title>Identification of key yeast species and microbe-microbe interactions impacting larval growth of Drosophila in the wild.</title>
        <authorList>
            <person name="Mure A."/>
            <person name="Sugiura Y."/>
            <person name="Maeda R."/>
            <person name="Honda K."/>
            <person name="Sakurai N."/>
            <person name="Takahashi Y."/>
            <person name="Watada M."/>
            <person name="Katoh T."/>
            <person name="Gotoh A."/>
            <person name="Gotoh Y."/>
            <person name="Taniguchi I."/>
            <person name="Nakamura K."/>
            <person name="Hayashi T."/>
            <person name="Katayama T."/>
            <person name="Uemura T."/>
            <person name="Hattori Y."/>
        </authorList>
    </citation>
    <scope>NUCLEOTIDE SEQUENCE [LARGE SCALE GENOMIC DNA]</scope>
    <source>
        <strain evidence="2 3">KH-74</strain>
    </source>
</reference>
<proteinExistence type="predicted"/>
<gene>
    <name evidence="2" type="ORF">DAKH74_045350</name>
</gene>